<dbReference type="PANTHER" id="PTHR43750">
    <property type="entry name" value="UDP-GLUCOSE 6-DEHYDROGENASE TUAD"/>
    <property type="match status" value="1"/>
</dbReference>
<dbReference type="NCBIfam" id="TIGR03026">
    <property type="entry name" value="NDP-sugDHase"/>
    <property type="match status" value="1"/>
</dbReference>
<evidence type="ECO:0000256" key="1">
    <source>
        <dbReference type="ARBA" id="ARBA00004701"/>
    </source>
</evidence>
<dbReference type="SMART" id="SM00984">
    <property type="entry name" value="UDPG_MGDP_dh_C"/>
    <property type="match status" value="1"/>
</dbReference>
<evidence type="ECO:0000259" key="9">
    <source>
        <dbReference type="SMART" id="SM00984"/>
    </source>
</evidence>
<dbReference type="InterPro" id="IPR017476">
    <property type="entry name" value="UDP-Glc/GDP-Man"/>
</dbReference>
<dbReference type="EMBL" id="JAVDVQ010000002">
    <property type="protein sequence ID" value="MDR7081177.1"/>
    <property type="molecule type" value="Genomic_DNA"/>
</dbReference>
<dbReference type="SUPFAM" id="SSF51735">
    <property type="entry name" value="NAD(P)-binding Rossmann-fold domains"/>
    <property type="match status" value="1"/>
</dbReference>
<dbReference type="Gene3D" id="1.20.5.100">
    <property type="entry name" value="Cytochrome c1, transmembrane anchor, C-terminal"/>
    <property type="match status" value="1"/>
</dbReference>
<evidence type="ECO:0000256" key="5">
    <source>
        <dbReference type="ARBA" id="ARBA00023027"/>
    </source>
</evidence>
<evidence type="ECO:0000256" key="8">
    <source>
        <dbReference type="SAM" id="MobiDB-lite"/>
    </source>
</evidence>
<comment type="similarity">
    <text evidence="2 7">Belongs to the UDP-glucose/GDP-mannose dehydrogenase family.</text>
</comment>
<dbReference type="GO" id="GO:0003979">
    <property type="term" value="F:UDP-glucose 6-dehydrogenase activity"/>
    <property type="evidence" value="ECO:0007669"/>
    <property type="project" value="UniProtKB-EC"/>
</dbReference>
<comment type="catalytic activity">
    <reaction evidence="6 7">
        <text>UDP-alpha-D-glucose + 2 NAD(+) + H2O = UDP-alpha-D-glucuronate + 2 NADH + 3 H(+)</text>
        <dbReference type="Rhea" id="RHEA:23596"/>
        <dbReference type="ChEBI" id="CHEBI:15377"/>
        <dbReference type="ChEBI" id="CHEBI:15378"/>
        <dbReference type="ChEBI" id="CHEBI:57540"/>
        <dbReference type="ChEBI" id="CHEBI:57945"/>
        <dbReference type="ChEBI" id="CHEBI:58052"/>
        <dbReference type="ChEBI" id="CHEBI:58885"/>
        <dbReference type="EC" id="1.1.1.22"/>
    </reaction>
</comment>
<name>A0ABU1U7K6_9MICC</name>
<proteinExistence type="inferred from homology"/>
<evidence type="ECO:0000256" key="4">
    <source>
        <dbReference type="ARBA" id="ARBA00023002"/>
    </source>
</evidence>
<feature type="compositionally biased region" description="Low complexity" evidence="8">
    <location>
        <begin position="470"/>
        <end position="479"/>
    </location>
</feature>
<dbReference type="Pfam" id="PF00984">
    <property type="entry name" value="UDPG_MGDP_dh"/>
    <property type="match status" value="1"/>
</dbReference>
<dbReference type="InterPro" id="IPR036220">
    <property type="entry name" value="UDP-Glc/GDP-Man_DH_C_sf"/>
</dbReference>
<dbReference type="InterPro" id="IPR028357">
    <property type="entry name" value="UDPglc_DH_bac"/>
</dbReference>
<dbReference type="SUPFAM" id="SSF52413">
    <property type="entry name" value="UDP-glucose/GDP-mannose dehydrogenase C-terminal domain"/>
    <property type="match status" value="1"/>
</dbReference>
<dbReference type="InterPro" id="IPR008927">
    <property type="entry name" value="6-PGluconate_DH-like_C_sf"/>
</dbReference>
<comment type="caution">
    <text evidence="10">The sequence shown here is derived from an EMBL/GenBank/DDBJ whole genome shotgun (WGS) entry which is preliminary data.</text>
</comment>
<feature type="region of interest" description="Disordered" evidence="8">
    <location>
        <begin position="470"/>
        <end position="499"/>
    </location>
</feature>
<keyword evidence="5 7" id="KW-0520">NAD</keyword>
<dbReference type="SUPFAM" id="SSF48179">
    <property type="entry name" value="6-phosphogluconate dehydrogenase C-terminal domain-like"/>
    <property type="match status" value="1"/>
</dbReference>
<evidence type="ECO:0000313" key="11">
    <source>
        <dbReference type="Proteomes" id="UP001252243"/>
    </source>
</evidence>
<organism evidence="10 11">
    <name type="scientific">Arthrobacter ginsengisoli</name>
    <dbReference type="NCBI Taxonomy" id="1356565"/>
    <lineage>
        <taxon>Bacteria</taxon>
        <taxon>Bacillati</taxon>
        <taxon>Actinomycetota</taxon>
        <taxon>Actinomycetes</taxon>
        <taxon>Micrococcales</taxon>
        <taxon>Micrococcaceae</taxon>
        <taxon>Arthrobacter</taxon>
    </lineage>
</organism>
<evidence type="ECO:0000256" key="3">
    <source>
        <dbReference type="ARBA" id="ARBA00012954"/>
    </source>
</evidence>
<evidence type="ECO:0000256" key="6">
    <source>
        <dbReference type="ARBA" id="ARBA00047473"/>
    </source>
</evidence>
<dbReference type="InterPro" id="IPR014027">
    <property type="entry name" value="UDP-Glc/GDP-Man_DH_C"/>
</dbReference>
<evidence type="ECO:0000313" key="10">
    <source>
        <dbReference type="EMBL" id="MDR7081177.1"/>
    </source>
</evidence>
<dbReference type="InterPro" id="IPR036291">
    <property type="entry name" value="NAD(P)-bd_dom_sf"/>
</dbReference>
<gene>
    <name evidence="10" type="ORF">J2X01_000454</name>
</gene>
<dbReference type="InterPro" id="IPR014026">
    <property type="entry name" value="UDP-Glc/GDP-Man_DH_dimer"/>
</dbReference>
<dbReference type="EC" id="1.1.1.22" evidence="3 7"/>
<dbReference type="PIRSF" id="PIRSF500134">
    <property type="entry name" value="UDPglc_DH_bac"/>
    <property type="match status" value="1"/>
</dbReference>
<feature type="domain" description="UDP-glucose/GDP-mannose dehydrogenase C-terminal" evidence="9">
    <location>
        <begin position="352"/>
        <end position="453"/>
    </location>
</feature>
<keyword evidence="4 7" id="KW-0560">Oxidoreductase</keyword>
<reference evidence="10 11" key="1">
    <citation type="submission" date="2023-07" db="EMBL/GenBank/DDBJ databases">
        <title>Sorghum-associated microbial communities from plants grown in Nebraska, USA.</title>
        <authorList>
            <person name="Schachtman D."/>
        </authorList>
    </citation>
    <scope>NUCLEOTIDE SEQUENCE [LARGE SCALE GENOMIC DNA]</scope>
    <source>
        <strain evidence="10 11">BE167</strain>
    </source>
</reference>
<dbReference type="Proteomes" id="UP001252243">
    <property type="component" value="Unassembled WGS sequence"/>
</dbReference>
<evidence type="ECO:0000256" key="7">
    <source>
        <dbReference type="PIRNR" id="PIRNR000124"/>
    </source>
</evidence>
<dbReference type="Pfam" id="PF03721">
    <property type="entry name" value="UDPG_MGDP_dh_N"/>
    <property type="match status" value="1"/>
</dbReference>
<dbReference type="Pfam" id="PF03720">
    <property type="entry name" value="UDPG_MGDP_dh_C"/>
    <property type="match status" value="1"/>
</dbReference>
<feature type="region of interest" description="Disordered" evidence="8">
    <location>
        <begin position="170"/>
        <end position="195"/>
    </location>
</feature>
<sequence length="499" mass="51582">MRISVIGCGYLGAVHAATLASMGHRVVGIDVDAAKVEQLGRGAAPFFEPGLDELLRDGIATGRLSFSTEFADAARAQLHFLCVGTPQSKTSDGADLSHLVAATEALLPHLAARAAVVGKSTVPVGTVDMLSGLLSPRPDVLLGWNPEFLRQGTAVKDSLVPDRLVYGVPEDGAPGDGLPEGPVPDGGSATTSATNTSATITTTTKAGAAITAALDAVYEPLLAAGIPRLVCNFATAELIKSASNAYLATKLSFINAMAELCDATGADVKQLGAAMGFDPRIGSRYLHAGLGFGGGCLPKDIRSLRVQAAGLGVNSVDQWMAVVDSINQDQRSRTVGLARELCGGQLGGRRVTVLGAAFKPDTDDIRDSPALAVALQLASAGAHVTVTDPAAINNAWLRYPQLRFEPSTSVALEGAELVLLLTEWDEYASLQPAVAGALVRRRTLLDARNAVDAAVWEAEGWTVRGLGRGRATGPRGAAGHQLVPATPATAEGTRQHAGR</sequence>
<comment type="pathway">
    <text evidence="1">Nucleotide-sugar biosynthesis; UDP-alpha-D-glucuronate biosynthesis; UDP-alpha-D-glucuronate from UDP-alpha-D-glucose: step 1/1.</text>
</comment>
<keyword evidence="11" id="KW-1185">Reference proteome</keyword>
<protein>
    <recommendedName>
        <fullName evidence="3 7">UDP-glucose 6-dehydrogenase</fullName>
        <ecNumber evidence="3 7">1.1.1.22</ecNumber>
    </recommendedName>
</protein>
<dbReference type="PIRSF" id="PIRSF000124">
    <property type="entry name" value="UDPglc_GDPman_dh"/>
    <property type="match status" value="1"/>
</dbReference>
<dbReference type="Gene3D" id="3.40.50.720">
    <property type="entry name" value="NAD(P)-binding Rossmann-like Domain"/>
    <property type="match status" value="2"/>
</dbReference>
<feature type="compositionally biased region" description="Low complexity" evidence="8">
    <location>
        <begin position="186"/>
        <end position="195"/>
    </location>
</feature>
<dbReference type="RefSeq" id="WP_310050234.1">
    <property type="nucleotide sequence ID" value="NZ_JAVDVQ010000002.1"/>
</dbReference>
<evidence type="ECO:0000256" key="2">
    <source>
        <dbReference type="ARBA" id="ARBA00006601"/>
    </source>
</evidence>
<accession>A0ABU1U7K6</accession>
<dbReference type="PANTHER" id="PTHR43750:SF3">
    <property type="entry name" value="UDP-GLUCOSE 6-DEHYDROGENASE TUAD"/>
    <property type="match status" value="1"/>
</dbReference>
<dbReference type="InterPro" id="IPR001732">
    <property type="entry name" value="UDP-Glc/GDP-Man_DH_N"/>
</dbReference>